<organism evidence="3 4">
    <name type="scientific">Aureococcus anophagefferens</name>
    <name type="common">Harmful bloom alga</name>
    <dbReference type="NCBI Taxonomy" id="44056"/>
    <lineage>
        <taxon>Eukaryota</taxon>
        <taxon>Sar</taxon>
        <taxon>Stramenopiles</taxon>
        <taxon>Ochrophyta</taxon>
        <taxon>Pelagophyceae</taxon>
        <taxon>Pelagomonadales</taxon>
        <taxon>Pelagomonadaceae</taxon>
        <taxon>Aureococcus</taxon>
    </lineage>
</organism>
<dbReference type="EMBL" id="JBBJCI010000080">
    <property type="protein sequence ID" value="KAK7249302.1"/>
    <property type="molecule type" value="Genomic_DNA"/>
</dbReference>
<dbReference type="PANTHER" id="PTHR45629:SF7">
    <property type="entry name" value="DNA EXCISION REPAIR PROTEIN ERCC-6-RELATED"/>
    <property type="match status" value="1"/>
</dbReference>
<feature type="compositionally biased region" description="Low complexity" evidence="1">
    <location>
        <begin position="169"/>
        <end position="186"/>
    </location>
</feature>
<dbReference type="Proteomes" id="UP001363151">
    <property type="component" value="Unassembled WGS sequence"/>
</dbReference>
<dbReference type="SUPFAM" id="SSF52540">
    <property type="entry name" value="P-loop containing nucleoside triphosphate hydrolases"/>
    <property type="match status" value="1"/>
</dbReference>
<keyword evidence="3" id="KW-0067">ATP-binding</keyword>
<dbReference type="InterPro" id="IPR000330">
    <property type="entry name" value="SNF2_N"/>
</dbReference>
<evidence type="ECO:0000313" key="3">
    <source>
        <dbReference type="EMBL" id="KAK7249302.1"/>
    </source>
</evidence>
<name>A0ABR1G8E3_AURAN</name>
<dbReference type="InterPro" id="IPR038718">
    <property type="entry name" value="SNF2-like_sf"/>
</dbReference>
<evidence type="ECO:0000259" key="2">
    <source>
        <dbReference type="PROSITE" id="PS51192"/>
    </source>
</evidence>
<feature type="domain" description="Helicase ATP-binding" evidence="2">
    <location>
        <begin position="266"/>
        <end position="345"/>
    </location>
</feature>
<keyword evidence="3" id="KW-0378">Hydrolase</keyword>
<gene>
    <name evidence="3" type="primary">ERCC6</name>
    <name evidence="3" type="ORF">SO694_00047146</name>
</gene>
<dbReference type="Gene3D" id="3.40.50.300">
    <property type="entry name" value="P-loop containing nucleotide triphosphate hydrolases"/>
    <property type="match status" value="2"/>
</dbReference>
<dbReference type="InterPro" id="IPR050496">
    <property type="entry name" value="SNF2_RAD54_helicase_repair"/>
</dbReference>
<dbReference type="PROSITE" id="PS51192">
    <property type="entry name" value="HELICASE_ATP_BIND_1"/>
    <property type="match status" value="1"/>
</dbReference>
<evidence type="ECO:0000256" key="1">
    <source>
        <dbReference type="SAM" id="MobiDB-lite"/>
    </source>
</evidence>
<dbReference type="PANTHER" id="PTHR45629">
    <property type="entry name" value="SNF2/RAD54 FAMILY MEMBER"/>
    <property type="match status" value="1"/>
</dbReference>
<proteinExistence type="predicted"/>
<dbReference type="Gene3D" id="3.40.50.10810">
    <property type="entry name" value="Tandem AAA-ATPase domain"/>
    <property type="match status" value="1"/>
</dbReference>
<feature type="region of interest" description="Disordered" evidence="1">
    <location>
        <begin position="580"/>
        <end position="619"/>
    </location>
</feature>
<dbReference type="InterPro" id="IPR014001">
    <property type="entry name" value="Helicase_ATP-bd"/>
</dbReference>
<feature type="compositionally biased region" description="Basic residues" evidence="1">
    <location>
        <begin position="589"/>
        <end position="604"/>
    </location>
</feature>
<keyword evidence="3" id="KW-0547">Nucleotide-binding</keyword>
<keyword evidence="3" id="KW-0347">Helicase</keyword>
<evidence type="ECO:0000313" key="4">
    <source>
        <dbReference type="Proteomes" id="UP001363151"/>
    </source>
</evidence>
<keyword evidence="4" id="KW-1185">Reference proteome</keyword>
<feature type="compositionally biased region" description="Low complexity" evidence="1">
    <location>
        <begin position="122"/>
        <end position="149"/>
    </location>
</feature>
<sequence>MDDELAALGVTVADERAQEASVLGRRLASGAGLAPPLQIPSAAEGEWVGVGEVELFPKVALERLLELARGAAHAGNALRASAIRDDGDDEDLRARLADLRERGDLGESEDDDDADGPRRRSAACGSGDDAAAPLPAPAARRVLALGAPRRGLRRHRRRRDGAGEDGPGRRVSGRALRGRAGPGPLRRLPERADPGADDDAEPLGARAPRLGARARVVVLHRSSARFDEAVKAGPAALATFLARALAAPPRPGEAGGAPGPDFEETPSCVLCVASYDAVHRLADALLAVPWSYAVLDEGQKLRNPDSRVTQLCKRLRTPRRLLLSGTPVQNSLRELWSLFDFADQIDLYRHVLDGDDVRKALAGDGGQQATAFARSPRARKICNHPDLYGGPPEGEPPGAASRSSKLAALDAVLVRWKAQGHRVLVFSQTIAMLGALEALTDAQARERSWRLGQTKPVTIYRLVCAGTIEEKIYHRQIFKQALTNKVLSDAGEAAAALLAVGARRALHARRRALAGATDSGDVARVEDFAQRRGAGRRAGRRRRRARRRRARDDDDKQVLEALWDGSPDGALAKVFAAGDDEARQSAAARPRRRRRSARRAGRRRAVLDSRDEARGDAADLFGGTAPGSAALLGAIARRNDRARARARTRAATAARSRPEAARGPRPAPRRLAECRGGGWRKK</sequence>
<reference evidence="3 4" key="1">
    <citation type="submission" date="2024-03" db="EMBL/GenBank/DDBJ databases">
        <title>Aureococcus anophagefferens CCMP1851 and Kratosvirus quantuckense: Draft genome of a second virus-susceptible host strain in the model system.</title>
        <authorList>
            <person name="Chase E."/>
            <person name="Truchon A.R."/>
            <person name="Schepens W."/>
            <person name="Wilhelm S.W."/>
        </authorList>
    </citation>
    <scope>NUCLEOTIDE SEQUENCE [LARGE SCALE GENOMIC DNA]</scope>
    <source>
        <strain evidence="3 4">CCMP1851</strain>
    </source>
</reference>
<feature type="compositionally biased region" description="Basic residues" evidence="1">
    <location>
        <begin position="150"/>
        <end position="159"/>
    </location>
</feature>
<feature type="compositionally biased region" description="Basic residues" evidence="1">
    <location>
        <begin position="533"/>
        <end position="549"/>
    </location>
</feature>
<feature type="region of interest" description="Disordered" evidence="1">
    <location>
        <begin position="531"/>
        <end position="551"/>
    </location>
</feature>
<protein>
    <submittedName>
        <fullName evidence="3">ATP-dependent helicase</fullName>
    </submittedName>
</protein>
<dbReference type="InterPro" id="IPR027417">
    <property type="entry name" value="P-loop_NTPase"/>
</dbReference>
<feature type="region of interest" description="Disordered" evidence="1">
    <location>
        <begin position="641"/>
        <end position="682"/>
    </location>
</feature>
<comment type="caution">
    <text evidence="3">The sequence shown here is derived from an EMBL/GenBank/DDBJ whole genome shotgun (WGS) entry which is preliminary data.</text>
</comment>
<feature type="compositionally biased region" description="Basic and acidic residues" evidence="1">
    <location>
        <begin position="605"/>
        <end position="617"/>
    </location>
</feature>
<accession>A0ABR1G8E3</accession>
<feature type="region of interest" description="Disordered" evidence="1">
    <location>
        <begin position="98"/>
        <end position="206"/>
    </location>
</feature>
<dbReference type="Pfam" id="PF00176">
    <property type="entry name" value="SNF2-rel_dom"/>
    <property type="match status" value="1"/>
</dbReference>
<dbReference type="GO" id="GO:0004386">
    <property type="term" value="F:helicase activity"/>
    <property type="evidence" value="ECO:0007669"/>
    <property type="project" value="UniProtKB-KW"/>
</dbReference>